<dbReference type="EMBL" id="QFQP01000046">
    <property type="protein sequence ID" value="PZR05256.1"/>
    <property type="molecule type" value="Genomic_DNA"/>
</dbReference>
<dbReference type="AlphaFoldDB" id="A0A2W5T043"/>
<evidence type="ECO:0000313" key="1">
    <source>
        <dbReference type="EMBL" id="PZR05256.1"/>
    </source>
</evidence>
<evidence type="ECO:0000313" key="2">
    <source>
        <dbReference type="Proteomes" id="UP000249061"/>
    </source>
</evidence>
<evidence type="ECO:0008006" key="3">
    <source>
        <dbReference type="Google" id="ProtNLM"/>
    </source>
</evidence>
<sequence>MRHAVLILVAAFTLVGCKSQCRVLSEKQCDCTLSTTERTQCLAAVAQREGTNPPTPDDEARCADLIDLCDCRLVDTPQGKMRCGIAN</sequence>
<proteinExistence type="predicted"/>
<name>A0A2W5T043_9BACT</name>
<dbReference type="Proteomes" id="UP000249061">
    <property type="component" value="Unassembled WGS sequence"/>
</dbReference>
<protein>
    <recommendedName>
        <fullName evidence="3">Lipoprotein</fullName>
    </recommendedName>
</protein>
<comment type="caution">
    <text evidence="1">The sequence shown here is derived from an EMBL/GenBank/DDBJ whole genome shotgun (WGS) entry which is preliminary data.</text>
</comment>
<accession>A0A2W5T043</accession>
<dbReference type="PROSITE" id="PS51257">
    <property type="entry name" value="PROKAR_LIPOPROTEIN"/>
    <property type="match status" value="1"/>
</dbReference>
<reference evidence="1 2" key="1">
    <citation type="submission" date="2017-08" db="EMBL/GenBank/DDBJ databases">
        <title>Infants hospitalized years apart are colonized by the same room-sourced microbial strains.</title>
        <authorList>
            <person name="Brooks B."/>
            <person name="Olm M.R."/>
            <person name="Firek B.A."/>
            <person name="Baker R."/>
            <person name="Thomas B.C."/>
            <person name="Morowitz M.J."/>
            <person name="Banfield J.F."/>
        </authorList>
    </citation>
    <scope>NUCLEOTIDE SEQUENCE [LARGE SCALE GENOMIC DNA]</scope>
    <source>
        <strain evidence="1">S2_003_000_R2_14</strain>
    </source>
</reference>
<gene>
    <name evidence="1" type="ORF">DI536_32535</name>
</gene>
<organism evidence="1 2">
    <name type="scientific">Archangium gephyra</name>
    <dbReference type="NCBI Taxonomy" id="48"/>
    <lineage>
        <taxon>Bacteria</taxon>
        <taxon>Pseudomonadati</taxon>
        <taxon>Myxococcota</taxon>
        <taxon>Myxococcia</taxon>
        <taxon>Myxococcales</taxon>
        <taxon>Cystobacterineae</taxon>
        <taxon>Archangiaceae</taxon>
        <taxon>Archangium</taxon>
    </lineage>
</organism>